<dbReference type="AlphaFoldDB" id="A0AAU9ICL7"/>
<name>A0AAU9ICL7_9CILI</name>
<evidence type="ECO:0000313" key="1">
    <source>
        <dbReference type="EMBL" id="CAG9313113.1"/>
    </source>
</evidence>
<sequence length="191" mass="21911">MSDKLNPNFSRTKGKKPCMLDKELNLKLDLKEFSNPSSSRGFTSKKGVNYISCHTDRCSSSSRNQYDPKCHLGSLTKTSWRSKGPIIKAQEDFDNFYNSITPSLRWKLNKQETPEILNFGHKPSILNPNFIPSEPSASSKLKELLPFGTLKKIKNIIKINEINEDEDYIQELKDFAFEVLSQTTKKDMKKD</sequence>
<dbReference type="EMBL" id="CAJZBQ010000010">
    <property type="protein sequence ID" value="CAG9313113.1"/>
    <property type="molecule type" value="Genomic_DNA"/>
</dbReference>
<reference evidence="1" key="1">
    <citation type="submission" date="2021-09" db="EMBL/GenBank/DDBJ databases">
        <authorList>
            <consortium name="AG Swart"/>
            <person name="Singh M."/>
            <person name="Singh A."/>
            <person name="Seah K."/>
            <person name="Emmerich C."/>
        </authorList>
    </citation>
    <scope>NUCLEOTIDE SEQUENCE</scope>
    <source>
        <strain evidence="1">ATCC30299</strain>
    </source>
</reference>
<protein>
    <submittedName>
        <fullName evidence="1">Uncharacterized protein</fullName>
    </submittedName>
</protein>
<proteinExistence type="predicted"/>
<evidence type="ECO:0000313" key="2">
    <source>
        <dbReference type="Proteomes" id="UP001162131"/>
    </source>
</evidence>
<organism evidence="1 2">
    <name type="scientific">Blepharisma stoltei</name>
    <dbReference type="NCBI Taxonomy" id="1481888"/>
    <lineage>
        <taxon>Eukaryota</taxon>
        <taxon>Sar</taxon>
        <taxon>Alveolata</taxon>
        <taxon>Ciliophora</taxon>
        <taxon>Postciliodesmatophora</taxon>
        <taxon>Heterotrichea</taxon>
        <taxon>Heterotrichida</taxon>
        <taxon>Blepharismidae</taxon>
        <taxon>Blepharisma</taxon>
    </lineage>
</organism>
<accession>A0AAU9ICL7</accession>
<comment type="caution">
    <text evidence="1">The sequence shown here is derived from an EMBL/GenBank/DDBJ whole genome shotgun (WGS) entry which is preliminary data.</text>
</comment>
<dbReference type="Proteomes" id="UP001162131">
    <property type="component" value="Unassembled WGS sequence"/>
</dbReference>
<keyword evidence="2" id="KW-1185">Reference proteome</keyword>
<gene>
    <name evidence="1" type="ORF">BSTOLATCC_MIC8392</name>
</gene>